<reference evidence="2 3" key="1">
    <citation type="submission" date="2018-11" db="EMBL/GenBank/DDBJ databases">
        <title>Sequencing the genomes of 1000 actinobacteria strains.</title>
        <authorList>
            <person name="Klenk H.-P."/>
        </authorList>
    </citation>
    <scope>NUCLEOTIDE SEQUENCE [LARGE SCALE GENOMIC DNA]</scope>
    <source>
        <strain evidence="2 3">DSM 44348</strain>
    </source>
</reference>
<proteinExistence type="predicted"/>
<dbReference type="EMBL" id="RKHY01000001">
    <property type="protein sequence ID" value="ROS38450.1"/>
    <property type="molecule type" value="Genomic_DNA"/>
</dbReference>
<dbReference type="PANTHER" id="PTHR48228:SF5">
    <property type="entry name" value="ALPHA-METHYLACYL-COA RACEMASE"/>
    <property type="match status" value="1"/>
</dbReference>
<dbReference type="RefSeq" id="WP_123682823.1">
    <property type="nucleotide sequence ID" value="NZ_RKHY01000001.1"/>
</dbReference>
<protein>
    <submittedName>
        <fullName evidence="2">Crotonobetainyl-CoA:carnitine CoA-transferase CaiB-like acyl-CoA transferase</fullName>
    </submittedName>
</protein>
<evidence type="ECO:0000256" key="1">
    <source>
        <dbReference type="SAM" id="MobiDB-lite"/>
    </source>
</evidence>
<dbReference type="GO" id="GO:0016740">
    <property type="term" value="F:transferase activity"/>
    <property type="evidence" value="ECO:0007669"/>
    <property type="project" value="UniProtKB-KW"/>
</dbReference>
<dbReference type="Gene3D" id="3.40.50.10540">
    <property type="entry name" value="Crotonobetainyl-coa:carnitine coa-transferase, domain 1"/>
    <property type="match status" value="2"/>
</dbReference>
<name>A0A3N2GPY3_9PSEU</name>
<dbReference type="SUPFAM" id="SSF89796">
    <property type="entry name" value="CoA-transferase family III (CaiB/BaiF)"/>
    <property type="match status" value="1"/>
</dbReference>
<comment type="caution">
    <text evidence="2">The sequence shown here is derived from an EMBL/GenBank/DDBJ whole genome shotgun (WGS) entry which is preliminary data.</text>
</comment>
<dbReference type="InterPro" id="IPR050509">
    <property type="entry name" value="CoA-transferase_III"/>
</dbReference>
<organism evidence="2 3">
    <name type="scientific">Amycolatopsis thermoflava</name>
    <dbReference type="NCBI Taxonomy" id="84480"/>
    <lineage>
        <taxon>Bacteria</taxon>
        <taxon>Bacillati</taxon>
        <taxon>Actinomycetota</taxon>
        <taxon>Actinomycetes</taxon>
        <taxon>Pseudonocardiales</taxon>
        <taxon>Pseudonocardiaceae</taxon>
        <taxon>Amycolatopsis</taxon>
        <taxon>Amycolatopsis methanolica group</taxon>
    </lineage>
</organism>
<dbReference type="GeneID" id="301842199"/>
<dbReference type="InterPro" id="IPR023606">
    <property type="entry name" value="CoA-Trfase_III_dom_1_sf"/>
</dbReference>
<dbReference type="PANTHER" id="PTHR48228">
    <property type="entry name" value="SUCCINYL-COA--D-CITRAMALATE COA-TRANSFERASE"/>
    <property type="match status" value="1"/>
</dbReference>
<feature type="region of interest" description="Disordered" evidence="1">
    <location>
        <begin position="369"/>
        <end position="404"/>
    </location>
</feature>
<evidence type="ECO:0000313" key="2">
    <source>
        <dbReference type="EMBL" id="ROS38450.1"/>
    </source>
</evidence>
<dbReference type="Proteomes" id="UP000274843">
    <property type="component" value="Unassembled WGS sequence"/>
</dbReference>
<dbReference type="AlphaFoldDB" id="A0A3N2GPY3"/>
<accession>A0A3N2GPY3</accession>
<sequence length="404" mass="44155">MDSRLGFPRVVDFSVHFSGPVATRHLSQLGADVLKVEAPRHGDGNRWDSPRIGDVSALHFYLNAGARSLVFDARSPQWPELVAACARWADVVVVGNTPARAVKLGIDPATLLRLDPELIYCAVTGYGLDGPWRDLPAHGLNTDAYAGTIQLEDEDGTPVVPGGFRSVGTTLAGVEAALGIFAGLARQRAGFGGQFVHVSVWESALAWQWRDTTIHANTGESWLRYRDLGSRYAVYRCADGKALLVCPIERRFWEAFCDVLELDQATRERGDWSHGVDYGRDYGGEAAEIQDRMRHRGRDEWERMLSAEEIPVAPLLDWREAMRSEHASANGAMNTVEYQGTPVHVPTVPVSVTPASELGDKSLRELADAHRRKGEGMPTAPGLGEHTEEALTTLGIDEPPAATT</sequence>
<evidence type="ECO:0000313" key="3">
    <source>
        <dbReference type="Proteomes" id="UP000274843"/>
    </source>
</evidence>
<dbReference type="InterPro" id="IPR003673">
    <property type="entry name" value="CoA-Trfase_fam_III"/>
</dbReference>
<keyword evidence="2" id="KW-0808">Transferase</keyword>
<gene>
    <name evidence="2" type="ORF">EDD35_0726</name>
</gene>
<keyword evidence="3" id="KW-1185">Reference proteome</keyword>
<dbReference type="Pfam" id="PF02515">
    <property type="entry name" value="CoA_transf_3"/>
    <property type="match status" value="1"/>
</dbReference>